<organism evidence="10 11">
    <name type="scientific">Kazachstania africana (strain ATCC 22294 / BCRC 22015 / CBS 2517 / CECT 1963 / NBRC 1671 / NRRL Y-8276)</name>
    <name type="common">Yeast</name>
    <name type="synonym">Kluyveromyces africanus</name>
    <dbReference type="NCBI Taxonomy" id="1071382"/>
    <lineage>
        <taxon>Eukaryota</taxon>
        <taxon>Fungi</taxon>
        <taxon>Dikarya</taxon>
        <taxon>Ascomycota</taxon>
        <taxon>Saccharomycotina</taxon>
        <taxon>Saccharomycetes</taxon>
        <taxon>Saccharomycetales</taxon>
        <taxon>Saccharomycetaceae</taxon>
        <taxon>Kazachstania</taxon>
    </lineage>
</organism>
<reference evidence="10 11" key="1">
    <citation type="journal article" date="2011" name="Proc. Natl. Acad. Sci. U.S.A.">
        <title>Evolutionary erosion of yeast sex chromosomes by mating-type switching accidents.</title>
        <authorList>
            <person name="Gordon J.L."/>
            <person name="Armisen D."/>
            <person name="Proux-Wera E."/>
            <person name="Oheigeartaigh S.S."/>
            <person name="Byrne K.P."/>
            <person name="Wolfe K.H."/>
        </authorList>
    </citation>
    <scope>NUCLEOTIDE SEQUENCE [LARGE SCALE GENOMIC DNA]</scope>
    <source>
        <strain evidence="11">ATCC 22294 / BCRC 22015 / CBS 2517 / CECT 1963 / NBRC 1671 / NRRL Y-8276</strain>
    </source>
</reference>
<dbReference type="SMART" id="SM00737">
    <property type="entry name" value="ML"/>
    <property type="match status" value="1"/>
</dbReference>
<dbReference type="GO" id="GO:0032934">
    <property type="term" value="F:sterol binding"/>
    <property type="evidence" value="ECO:0007669"/>
    <property type="project" value="EnsemblFungi"/>
</dbReference>
<name>H2AXT9_KAZAF</name>
<evidence type="ECO:0000256" key="4">
    <source>
        <dbReference type="ARBA" id="ARBA00016056"/>
    </source>
</evidence>
<evidence type="ECO:0000256" key="8">
    <source>
        <dbReference type="SAM" id="SignalP"/>
    </source>
</evidence>
<dbReference type="GO" id="GO:0001786">
    <property type="term" value="F:phosphatidylserine binding"/>
    <property type="evidence" value="ECO:0007669"/>
    <property type="project" value="EnsemblFungi"/>
</dbReference>
<evidence type="ECO:0000256" key="5">
    <source>
        <dbReference type="ARBA" id="ARBA00022448"/>
    </source>
</evidence>
<evidence type="ECO:0000313" key="11">
    <source>
        <dbReference type="Proteomes" id="UP000005220"/>
    </source>
</evidence>
<dbReference type="InParanoid" id="H2AXT9"/>
<comment type="similarity">
    <text evidence="2">Belongs to the NPC2 family.</text>
</comment>
<evidence type="ECO:0000256" key="7">
    <source>
        <dbReference type="ARBA" id="ARBA00023055"/>
    </source>
</evidence>
<dbReference type="eggNOG" id="KOG4680">
    <property type="taxonomic scope" value="Eukaryota"/>
</dbReference>
<dbReference type="InterPro" id="IPR003172">
    <property type="entry name" value="ML_dom"/>
</dbReference>
<dbReference type="GeneID" id="13887169"/>
<dbReference type="GO" id="GO:0032366">
    <property type="term" value="P:intracellular sterol transport"/>
    <property type="evidence" value="ECO:0007669"/>
    <property type="project" value="EnsemblFungi"/>
</dbReference>
<dbReference type="InterPro" id="IPR014756">
    <property type="entry name" value="Ig_E-set"/>
</dbReference>
<feature type="chain" id="PRO_5003559032" description="Phosphatidylglycerol/phosphatidylinositol transfer protein" evidence="8">
    <location>
        <begin position="22"/>
        <end position="171"/>
    </location>
</feature>
<dbReference type="FunCoup" id="H2AXT9">
    <property type="interactions" value="134"/>
</dbReference>
<feature type="domain" description="MD-2-related lipid-recognition" evidence="9">
    <location>
        <begin position="42"/>
        <end position="165"/>
    </location>
</feature>
<proteinExistence type="inferred from homology"/>
<dbReference type="SUPFAM" id="SSF81296">
    <property type="entry name" value="E set domains"/>
    <property type="match status" value="1"/>
</dbReference>
<keyword evidence="11" id="KW-1185">Reference proteome</keyword>
<evidence type="ECO:0000256" key="6">
    <source>
        <dbReference type="ARBA" id="ARBA00022729"/>
    </source>
</evidence>
<dbReference type="PANTHER" id="PTHR11306">
    <property type="entry name" value="NIEMANN PICK TYPE C2 PROTEIN NPC2-RELATED"/>
    <property type="match status" value="1"/>
</dbReference>
<dbReference type="HOGENOM" id="CLU_097982_0_1_1"/>
<comment type="function">
    <text evidence="1">Catalyzes the intermembrane transfer of phosphatidylglycerol and phosphatidylinositol.</text>
</comment>
<dbReference type="GO" id="GO:0035091">
    <property type="term" value="F:phosphatidylinositol binding"/>
    <property type="evidence" value="ECO:0007669"/>
    <property type="project" value="EnsemblFungi"/>
</dbReference>
<dbReference type="PANTHER" id="PTHR11306:SF0">
    <property type="entry name" value="PHOSPHATIDYLGLYCEROL_PHOSPHATIDYLINOSITOL TRANSFER PROTEIN"/>
    <property type="match status" value="1"/>
</dbReference>
<dbReference type="KEGG" id="kaf:KAFR_0G01550"/>
<keyword evidence="7" id="KW-0445">Lipid transport</keyword>
<evidence type="ECO:0000256" key="2">
    <source>
        <dbReference type="ARBA" id="ARBA00006370"/>
    </source>
</evidence>
<dbReference type="AlphaFoldDB" id="H2AXT9"/>
<accession>H2AXT9</accession>
<evidence type="ECO:0000256" key="3">
    <source>
        <dbReference type="ARBA" id="ARBA00011245"/>
    </source>
</evidence>
<dbReference type="RefSeq" id="XP_003958324.1">
    <property type="nucleotide sequence ID" value="XM_003958275.1"/>
</dbReference>
<feature type="signal peptide" evidence="8">
    <location>
        <begin position="1"/>
        <end position="21"/>
    </location>
</feature>
<dbReference type="Gene3D" id="2.70.220.10">
    <property type="entry name" value="Ganglioside GM2 activator"/>
    <property type="match status" value="1"/>
</dbReference>
<dbReference type="InterPro" id="IPR039670">
    <property type="entry name" value="NPC2-like"/>
</dbReference>
<dbReference type="GO" id="GO:0031210">
    <property type="term" value="F:phosphatidylcholine binding"/>
    <property type="evidence" value="ECO:0007669"/>
    <property type="project" value="EnsemblFungi"/>
</dbReference>
<dbReference type="EMBL" id="HE650827">
    <property type="protein sequence ID" value="CCF59189.1"/>
    <property type="molecule type" value="Genomic_DNA"/>
</dbReference>
<dbReference type="OrthoDB" id="6409159at2759"/>
<comment type="subunit">
    <text evidence="3">Monomer.</text>
</comment>
<keyword evidence="5" id="KW-0813">Transport</keyword>
<dbReference type="GO" id="GO:0000328">
    <property type="term" value="C:fungal-type vacuole lumen"/>
    <property type="evidence" value="ECO:0007669"/>
    <property type="project" value="EnsemblFungi"/>
</dbReference>
<sequence>MHMLSTILTVLLALCLTPLNASLLPVAADVAPSRPIPGRSPFSQCRILEPQALSIERVDFEPGTPRTGRNLTITASGILSEPITNGSYVKIEVKLGYIKLLTDTFDLCELLADNVKDLACPIVEGYYDLVKTIRIPPEVPPGRYTVSAKAYTVDNNLITCIKGNLIIAPSF</sequence>
<dbReference type="InterPro" id="IPR033917">
    <property type="entry name" value="ML_PG-PI_TP"/>
</dbReference>
<keyword evidence="6 8" id="KW-0732">Signal</keyword>
<dbReference type="Proteomes" id="UP000005220">
    <property type="component" value="Chromosome 7"/>
</dbReference>
<gene>
    <name evidence="10" type="primary">KAFR0G01550</name>
    <name evidence="10" type="ORF">KAFR_0G01550</name>
</gene>
<dbReference type="Pfam" id="PF02221">
    <property type="entry name" value="E1_DerP2_DerF2"/>
    <property type="match status" value="1"/>
</dbReference>
<evidence type="ECO:0000313" key="10">
    <source>
        <dbReference type="EMBL" id="CCF59189.1"/>
    </source>
</evidence>
<dbReference type="STRING" id="1071382.H2AXT9"/>
<dbReference type="CDD" id="cd00917">
    <property type="entry name" value="PG-PI_TP"/>
    <property type="match status" value="1"/>
</dbReference>
<evidence type="ECO:0000259" key="9">
    <source>
        <dbReference type="SMART" id="SM00737"/>
    </source>
</evidence>
<dbReference type="InterPro" id="IPR036846">
    <property type="entry name" value="GM2-AP_sf"/>
</dbReference>
<evidence type="ECO:0000256" key="1">
    <source>
        <dbReference type="ARBA" id="ARBA00002053"/>
    </source>
</evidence>
<protein>
    <recommendedName>
        <fullName evidence="4">Phosphatidylglycerol/phosphatidylinositol transfer protein</fullName>
    </recommendedName>
</protein>